<evidence type="ECO:0000313" key="2">
    <source>
        <dbReference type="EMBL" id="MCX2980485.1"/>
    </source>
</evidence>
<organism evidence="2 3">
    <name type="scientific">Candidatus Litorirhabdus singularis</name>
    <dbReference type="NCBI Taxonomy" id="2518993"/>
    <lineage>
        <taxon>Bacteria</taxon>
        <taxon>Pseudomonadati</taxon>
        <taxon>Pseudomonadota</taxon>
        <taxon>Gammaproteobacteria</taxon>
        <taxon>Cellvibrionales</taxon>
        <taxon>Halieaceae</taxon>
        <taxon>Candidatus Litorirhabdus</taxon>
    </lineage>
</organism>
<sequence length="283" mass="31248">MTAEFKTIKYCATDDAVARITLARPEKRNAQTFEMLSELNTAFDLAAHDKAVKVIILDAEGRDFSSGHAGPGDLDFKSYQPVGTWADFGAPGAEGQWGFEQEFFKGFCMRWRDIPKPTIAAVKGWVIAGGLMLCWPCDIIIAAEDTLFTDPVVAFGVNGVEYFGHPWEMGVRKAKEMLFTGEVMTAEEAKQLGMVNHVVANAELDAFTLDMAQRIAKRPMIGLKLAKQSVNQAQDAMGFRNAQEAAFALQQLGHTHARVVHDGIPVDPEGQKLVQETLQKWKK</sequence>
<dbReference type="Proteomes" id="UP001143362">
    <property type="component" value="Unassembled WGS sequence"/>
</dbReference>
<dbReference type="EMBL" id="SHNN01000001">
    <property type="protein sequence ID" value="MCX2980485.1"/>
    <property type="molecule type" value="Genomic_DNA"/>
</dbReference>
<accession>A0ABT3TDU6</accession>
<dbReference type="SUPFAM" id="SSF52096">
    <property type="entry name" value="ClpP/crotonase"/>
    <property type="match status" value="1"/>
</dbReference>
<dbReference type="InterPro" id="IPR001753">
    <property type="entry name" value="Enoyl-CoA_hydra/iso"/>
</dbReference>
<protein>
    <submittedName>
        <fullName evidence="2">Enoyl-CoA hydratase</fullName>
    </submittedName>
</protein>
<dbReference type="NCBIfam" id="NF006140">
    <property type="entry name" value="PRK08290.1"/>
    <property type="match status" value="1"/>
</dbReference>
<dbReference type="Pfam" id="PF00378">
    <property type="entry name" value="ECH_1"/>
    <property type="match status" value="1"/>
</dbReference>
<comment type="caution">
    <text evidence="2">The sequence shown here is derived from an EMBL/GenBank/DDBJ whole genome shotgun (WGS) entry which is preliminary data.</text>
</comment>
<proteinExistence type="inferred from homology"/>
<reference evidence="2" key="1">
    <citation type="submission" date="2019-02" db="EMBL/GenBank/DDBJ databases">
        <authorList>
            <person name="Li S.-H."/>
        </authorList>
    </citation>
    <scope>NUCLEOTIDE SEQUENCE</scope>
    <source>
        <strain evidence="2">IMCC14734</strain>
    </source>
</reference>
<gene>
    <name evidence="2" type="ORF">EYC98_06305</name>
</gene>
<keyword evidence="3" id="KW-1185">Reference proteome</keyword>
<evidence type="ECO:0000313" key="3">
    <source>
        <dbReference type="Proteomes" id="UP001143362"/>
    </source>
</evidence>
<dbReference type="InterPro" id="IPR029045">
    <property type="entry name" value="ClpP/crotonase-like_dom_sf"/>
</dbReference>
<dbReference type="Gene3D" id="3.90.226.10">
    <property type="entry name" value="2-enoyl-CoA Hydratase, Chain A, domain 1"/>
    <property type="match status" value="1"/>
</dbReference>
<dbReference type="CDD" id="cd06558">
    <property type="entry name" value="crotonase-like"/>
    <property type="match status" value="1"/>
</dbReference>
<dbReference type="PANTHER" id="PTHR43802:SF1">
    <property type="entry name" value="IP11341P-RELATED"/>
    <property type="match status" value="1"/>
</dbReference>
<name>A0ABT3TDU6_9GAMM</name>
<dbReference type="RefSeq" id="WP_279244463.1">
    <property type="nucleotide sequence ID" value="NZ_SHNN01000001.1"/>
</dbReference>
<comment type="similarity">
    <text evidence="1">Belongs to the enoyl-CoA hydratase/isomerase family.</text>
</comment>
<dbReference type="PANTHER" id="PTHR43802">
    <property type="entry name" value="ENOYL-COA HYDRATASE"/>
    <property type="match status" value="1"/>
</dbReference>
<evidence type="ECO:0000256" key="1">
    <source>
        <dbReference type="ARBA" id="ARBA00005254"/>
    </source>
</evidence>